<evidence type="ECO:0000313" key="1">
    <source>
        <dbReference type="EMBL" id="MEM5341193.1"/>
    </source>
</evidence>
<evidence type="ECO:0000313" key="4">
    <source>
        <dbReference type="Proteomes" id="UP001481677"/>
    </source>
</evidence>
<protein>
    <submittedName>
        <fullName evidence="2">Uncharacterized protein</fullName>
    </submittedName>
</protein>
<dbReference type="AlphaFoldDB" id="A0A5C6V6M4"/>
<dbReference type="InterPro" id="IPR058891">
    <property type="entry name" value="CPPA"/>
</dbReference>
<organism evidence="2 3">
    <name type="scientific">Paraburkholderia azotifigens</name>
    <dbReference type="NCBI Taxonomy" id="2057004"/>
    <lineage>
        <taxon>Bacteria</taxon>
        <taxon>Pseudomonadati</taxon>
        <taxon>Pseudomonadota</taxon>
        <taxon>Betaproteobacteria</taxon>
        <taxon>Burkholderiales</taxon>
        <taxon>Burkholderiaceae</taxon>
        <taxon>Paraburkholderia</taxon>
    </lineage>
</organism>
<proteinExistence type="predicted"/>
<dbReference type="EMBL" id="VOQS01000005">
    <property type="protein sequence ID" value="TXC80892.1"/>
    <property type="molecule type" value="Genomic_DNA"/>
</dbReference>
<keyword evidence="4" id="KW-1185">Reference proteome</keyword>
<sequence length="95" mass="10235">MEHLVRVYNEKDRRTLEWLRKHVGDATIAAAVKRCAGGKPFLSSVCRQIGVRPPDFVASVSRPAPTATGEQALATIRGILAAKSLATNGAIARMH</sequence>
<reference evidence="2" key="2">
    <citation type="submission" date="2019-08" db="EMBL/GenBank/DDBJ databases">
        <authorList>
            <person name="Im W.-T."/>
        </authorList>
    </citation>
    <scope>NUCLEOTIDE SEQUENCE</scope>
    <source>
        <strain evidence="2">NF 2-5-3</strain>
    </source>
</reference>
<reference evidence="1 4" key="3">
    <citation type="submission" date="2024-01" db="EMBL/GenBank/DDBJ databases">
        <title>The diversity of rhizobia nodulating Mimosa spp. in eleven states of Brazil covering several biomes is determined by host plant, location, and edaphic factors.</title>
        <authorList>
            <person name="Rouws L."/>
            <person name="Barauna A."/>
            <person name="Beukes C."/>
            <person name="De Faria S.M."/>
            <person name="Gross E."/>
            <person name="Dos Reis Junior F.B."/>
            <person name="Simon M."/>
            <person name="Maluk M."/>
            <person name="Odee D.W."/>
            <person name="Kenicer G."/>
            <person name="Young J.P.W."/>
            <person name="Reis V.M."/>
            <person name="Zilli J."/>
            <person name="James E.K."/>
        </authorList>
    </citation>
    <scope>NUCLEOTIDE SEQUENCE [LARGE SCALE GENOMIC DNA]</scope>
    <source>
        <strain evidence="1 4">JPY530</strain>
    </source>
</reference>
<evidence type="ECO:0000313" key="3">
    <source>
        <dbReference type="Proteomes" id="UP000321776"/>
    </source>
</evidence>
<comment type="caution">
    <text evidence="2">The sequence shown here is derived from an EMBL/GenBank/DDBJ whole genome shotgun (WGS) entry which is preliminary data.</text>
</comment>
<accession>A0A5C6V6M4</accession>
<name>A0A5C6V6M4_9BURK</name>
<dbReference type="Pfam" id="PF25860">
    <property type="entry name" value="CPPA"/>
    <property type="match status" value="1"/>
</dbReference>
<dbReference type="Proteomes" id="UP000321776">
    <property type="component" value="Unassembled WGS sequence"/>
</dbReference>
<dbReference type="EMBL" id="JAZHGA010000010">
    <property type="protein sequence ID" value="MEM5341193.1"/>
    <property type="molecule type" value="Genomic_DNA"/>
</dbReference>
<reference evidence="2 3" key="1">
    <citation type="journal article" date="2018" name="Int. J. Syst. Evol. Microbiol.">
        <title>Paraburkholderia azotifigens sp. nov., a nitrogen-fixing bacterium isolated from paddy soil.</title>
        <authorList>
            <person name="Choi G.M."/>
            <person name="Im W.T."/>
        </authorList>
    </citation>
    <scope>NUCLEOTIDE SEQUENCE [LARGE SCALE GENOMIC DNA]</scope>
    <source>
        <strain evidence="2 3">NF 2-5-3</strain>
    </source>
</reference>
<evidence type="ECO:0000313" key="2">
    <source>
        <dbReference type="EMBL" id="TXC80892.1"/>
    </source>
</evidence>
<dbReference type="RefSeq" id="WP_028365331.1">
    <property type="nucleotide sequence ID" value="NZ_JAZHFZ010000008.1"/>
</dbReference>
<dbReference type="Proteomes" id="UP001481677">
    <property type="component" value="Unassembled WGS sequence"/>
</dbReference>
<gene>
    <name evidence="2" type="ORF">FRZ40_42515</name>
    <name evidence="1" type="ORF">V4C56_16380</name>
</gene>